<sequence length="360" mass="39688">MRTVAAVRAQEINPARLTGLYRREFELCQVKSGETVVVLTDLAARREYVEAAFAAADDLGADIYEICVNAIPSWTKVGVPTVGKCKGTLDAIRQADILVCLHIPLFTAWLKEVMNGGTRVLMIIDAPDDLEQLLAPKGLKEAVKHAHGRLAQAREMRILSDAGTDLTVKCGEYPVMSQWGYADEPGHFDHWGGGHVHTFPNEGTANGTVVVQPGDIVVLPYCRYVQDPIRLEIRDGFIRKIEGGLDAKLMNDWLEDNRAHPGDMDGHAVSHLGWGLNPQARWYNIALNGDAPERSHASARTFPGNFLFSTGPNTQGGGKRRTKGHYDVPMRDCTVLLDNATVIERGKFVDPAMIVQRETR</sequence>
<dbReference type="RefSeq" id="WP_151176915.1">
    <property type="nucleotide sequence ID" value="NZ_CP042906.1"/>
</dbReference>
<dbReference type="SUPFAM" id="SSF144052">
    <property type="entry name" value="Thermophilic metalloprotease-like"/>
    <property type="match status" value="1"/>
</dbReference>
<dbReference type="InterPro" id="IPR052170">
    <property type="entry name" value="M29_Exopeptidase"/>
</dbReference>
<dbReference type="GO" id="GO:0046872">
    <property type="term" value="F:metal ion binding"/>
    <property type="evidence" value="ECO:0007669"/>
    <property type="project" value="UniProtKB-KW"/>
</dbReference>
<dbReference type="Proteomes" id="UP000326202">
    <property type="component" value="Chromosome"/>
</dbReference>
<dbReference type="Pfam" id="PF26233">
    <property type="entry name" value="NicX"/>
    <property type="match status" value="1"/>
</dbReference>
<dbReference type="OrthoDB" id="6918951at2"/>
<evidence type="ECO:0000256" key="1">
    <source>
        <dbReference type="ARBA" id="ARBA00022723"/>
    </source>
</evidence>
<keyword evidence="4" id="KW-1185">Reference proteome</keyword>
<accession>A0A5J6MGF0</accession>
<dbReference type="InterPro" id="IPR058739">
    <property type="entry name" value="NicX"/>
</dbReference>
<reference evidence="3 4" key="1">
    <citation type="submission" date="2019-08" db="EMBL/GenBank/DDBJ databases">
        <title>Hyperibacter terrae gen. nov., sp. nov. and Hyperibacter viscosus sp. nov., two new members in the family Rhodospirillaceae isolated from the rhizosphere of Hypericum perforatum.</title>
        <authorList>
            <person name="Noviana Z."/>
        </authorList>
    </citation>
    <scope>NUCLEOTIDE SEQUENCE [LARGE SCALE GENOMIC DNA]</scope>
    <source>
        <strain evidence="3 4">R5913</strain>
    </source>
</reference>
<protein>
    <recommendedName>
        <fullName evidence="5">Leucyl aminopeptidase</fullName>
    </recommendedName>
</protein>
<dbReference type="KEGG" id="htq:FRZ44_18690"/>
<dbReference type="PANTHER" id="PTHR34448:SF1">
    <property type="entry name" value="BLL6088 PROTEIN"/>
    <property type="match status" value="1"/>
</dbReference>
<feature type="region of interest" description="Disordered" evidence="2">
    <location>
        <begin position="306"/>
        <end position="325"/>
    </location>
</feature>
<dbReference type="PANTHER" id="PTHR34448">
    <property type="entry name" value="AMINOPEPTIDASE"/>
    <property type="match status" value="1"/>
</dbReference>
<evidence type="ECO:0008006" key="5">
    <source>
        <dbReference type="Google" id="ProtNLM"/>
    </source>
</evidence>
<name>A0A5J6MGF0_9PROT</name>
<evidence type="ECO:0000313" key="4">
    <source>
        <dbReference type="Proteomes" id="UP000326202"/>
    </source>
</evidence>
<dbReference type="EMBL" id="CP042906">
    <property type="protein sequence ID" value="QEX16574.1"/>
    <property type="molecule type" value="Genomic_DNA"/>
</dbReference>
<evidence type="ECO:0000256" key="2">
    <source>
        <dbReference type="SAM" id="MobiDB-lite"/>
    </source>
</evidence>
<evidence type="ECO:0000313" key="3">
    <source>
        <dbReference type="EMBL" id="QEX16574.1"/>
    </source>
</evidence>
<proteinExistence type="predicted"/>
<organism evidence="3 4">
    <name type="scientific">Hypericibacter terrae</name>
    <dbReference type="NCBI Taxonomy" id="2602015"/>
    <lineage>
        <taxon>Bacteria</taxon>
        <taxon>Pseudomonadati</taxon>
        <taxon>Pseudomonadota</taxon>
        <taxon>Alphaproteobacteria</taxon>
        <taxon>Rhodospirillales</taxon>
        <taxon>Dongiaceae</taxon>
        <taxon>Hypericibacter</taxon>
    </lineage>
</organism>
<dbReference type="AlphaFoldDB" id="A0A5J6MGF0"/>
<keyword evidence="1" id="KW-0479">Metal-binding</keyword>
<gene>
    <name evidence="3" type="ORF">FRZ44_18690</name>
</gene>